<evidence type="ECO:0000313" key="2">
    <source>
        <dbReference type="EMBL" id="GMR45884.1"/>
    </source>
</evidence>
<protein>
    <recommendedName>
        <fullName evidence="4">G protein-coupled receptor</fullName>
    </recommendedName>
</protein>
<gene>
    <name evidence="2" type="ORF">PMAYCL1PPCAC_16079</name>
</gene>
<keyword evidence="3" id="KW-1185">Reference proteome</keyword>
<keyword evidence="1" id="KW-1133">Transmembrane helix</keyword>
<dbReference type="PANTHER" id="PTHR45907">
    <property type="entry name" value="SERPENTINE RECEPTOR, CLASS J"/>
    <property type="match status" value="1"/>
</dbReference>
<feature type="transmembrane region" description="Helical" evidence="1">
    <location>
        <begin position="25"/>
        <end position="44"/>
    </location>
</feature>
<dbReference type="InterPro" id="IPR019428">
    <property type="entry name" value="7TM_GPCR_serpentine_rcpt_Str"/>
</dbReference>
<proteinExistence type="predicted"/>
<keyword evidence="1" id="KW-0812">Transmembrane</keyword>
<evidence type="ECO:0000313" key="3">
    <source>
        <dbReference type="Proteomes" id="UP001328107"/>
    </source>
</evidence>
<dbReference type="AlphaFoldDB" id="A0AAN5HYX1"/>
<reference evidence="3" key="1">
    <citation type="submission" date="2022-10" db="EMBL/GenBank/DDBJ databases">
        <title>Genome assembly of Pristionchus species.</title>
        <authorList>
            <person name="Yoshida K."/>
            <person name="Sommer R.J."/>
        </authorList>
    </citation>
    <scope>NUCLEOTIDE SEQUENCE [LARGE SCALE GENOMIC DNA]</scope>
    <source>
        <strain evidence="3">RS5460</strain>
    </source>
</reference>
<dbReference type="Pfam" id="PF10326">
    <property type="entry name" value="7TM_GPCR_Str"/>
    <property type="match status" value="1"/>
</dbReference>
<dbReference type="Proteomes" id="UP001328107">
    <property type="component" value="Unassembled WGS sequence"/>
</dbReference>
<organism evidence="2 3">
    <name type="scientific">Pristionchus mayeri</name>
    <dbReference type="NCBI Taxonomy" id="1317129"/>
    <lineage>
        <taxon>Eukaryota</taxon>
        <taxon>Metazoa</taxon>
        <taxon>Ecdysozoa</taxon>
        <taxon>Nematoda</taxon>
        <taxon>Chromadorea</taxon>
        <taxon>Rhabditida</taxon>
        <taxon>Rhabditina</taxon>
        <taxon>Diplogasteromorpha</taxon>
        <taxon>Diplogasteroidea</taxon>
        <taxon>Neodiplogasteridae</taxon>
        <taxon>Pristionchus</taxon>
    </lineage>
</organism>
<evidence type="ECO:0008006" key="4">
    <source>
        <dbReference type="Google" id="ProtNLM"/>
    </source>
</evidence>
<feature type="non-terminal residue" evidence="2">
    <location>
        <position position="1"/>
    </location>
</feature>
<feature type="transmembrane region" description="Helical" evidence="1">
    <location>
        <begin position="105"/>
        <end position="122"/>
    </location>
</feature>
<accession>A0AAN5HYX1</accession>
<dbReference type="EMBL" id="BTRK01000004">
    <property type="protein sequence ID" value="GMR45884.1"/>
    <property type="molecule type" value="Genomic_DNA"/>
</dbReference>
<dbReference type="PANTHER" id="PTHR45907:SF16">
    <property type="entry name" value="SERPENTINE RECEPTOR, CLASS J"/>
    <property type="match status" value="1"/>
</dbReference>
<keyword evidence="1" id="KW-0472">Membrane</keyword>
<comment type="caution">
    <text evidence="2">The sequence shown here is derived from an EMBL/GenBank/DDBJ whole genome shotgun (WGS) entry which is preliminary data.</text>
</comment>
<evidence type="ECO:0000256" key="1">
    <source>
        <dbReference type="SAM" id="Phobius"/>
    </source>
</evidence>
<name>A0AAN5HYX1_9BILA</name>
<sequence>GLLLNSILLYAIRKFSRTNLGAYKHLLTIFAAVDVFLVIFHVAVRPVSFFSKISIDWDKLIVQRITALYAACQSVPFTLLGIHFLYRYWCVRRPQKIALFSNWKFAFFLAFLTIGGVCAWYAL</sequence>
<dbReference type="InterPro" id="IPR019423">
    <property type="entry name" value="7TM_GPCR_serpentine_rcpt_Srj"/>
</dbReference>
<feature type="transmembrane region" description="Helical" evidence="1">
    <location>
        <begin position="65"/>
        <end position="85"/>
    </location>
</feature>